<proteinExistence type="predicted"/>
<evidence type="ECO:0000313" key="5">
    <source>
        <dbReference type="EMBL" id="PCE66343.1"/>
    </source>
</evidence>
<name>A0A2A4GD13_9FLAO</name>
<comment type="caution">
    <text evidence="5">The sequence shown here is derived from an EMBL/GenBank/DDBJ whole genome shotgun (WGS) entry which is preliminary data.</text>
</comment>
<sequence length="797" mass="91209">MKRFVTLLFISLPLLSVGQFHLKGQVVDSSQQAIAFANVVLVQENQVLAGKITDTDGYFEFESSKKGSYTLKVSFVGFAEYSHNFTWDKDIDLEKLILKSSAQNLDEVVVAAKKPTVVKQVDRLVFNVENSTISNGNAWEILKKTPGLISQNDNLSVRNTSDLILLINDKRVYLSQSELKDLMEGTAGTDITAIEVVDNPPAKYDAEGGALINIKMKKSVLAGYKGNVSTHFEQSIYAKWQGATSHFYKTKKLDLYLGYSYSDGRNNRQEDEDIRFTDQGLQTRFLTDLDRNSWYQSHNLRLTGAYELSEKSEVVLSTNGFLSPNNKSLNQARTLVLDPMGTPDSRFTTEGLSFRESHNLGLDLDYIQQLDDQGQKVTLSGHYTDYDRKGNQYVFTEFMEIDGALLSDELFTTQSQQDTQIRSVQADYENPSEDGTSWEAGLKWAEVGSDSDLQHFNYPNGLPIPDPSKTNRFRYYEANLAAYTSAHRDWQKWSVKAGLRTEFTRLTGISTTLDQKNTDNYLKWFPTIYLQYRPHEDHDLSLSYGKRIQRPSYNSLNPFTFYFGQYSYFEGNPNLRPSIKHNLDLEYSLKQNFNFGLFYQYATDAMLEVSFQDNDGQTIRYTTINTDREITYGALFFSNMDLNPDWNLYVSLEGYYELSRFQALENENQLLTNDNWLYYVYASTTYQLLNDKSLIAELSFWTVSDAIQGSMNISGTQDLSVGLTKKLWDEKLTLGLRINDILDTQVSTISTQYLDQNSSFLDNRETQSVELSLRYAFGNQKLKKKNGKERSAEQKRL</sequence>
<dbReference type="GO" id="GO:0009279">
    <property type="term" value="C:cell outer membrane"/>
    <property type="evidence" value="ECO:0007669"/>
    <property type="project" value="UniProtKB-SubCell"/>
</dbReference>
<evidence type="ECO:0000259" key="4">
    <source>
        <dbReference type="Pfam" id="PF14905"/>
    </source>
</evidence>
<protein>
    <recommendedName>
        <fullName evidence="4">Outer membrane protein beta-barrel domain-containing protein</fullName>
    </recommendedName>
</protein>
<keyword evidence="2" id="KW-0472">Membrane</keyword>
<reference evidence="5 6" key="1">
    <citation type="submission" date="2017-04" db="EMBL/GenBank/DDBJ databases">
        <title>A new member of the family Flavobacteriaceae isolated from ascidians.</title>
        <authorList>
            <person name="Chen L."/>
        </authorList>
    </citation>
    <scope>NUCLEOTIDE SEQUENCE [LARGE SCALE GENOMIC DNA]</scope>
    <source>
        <strain evidence="5 6">HQA918</strain>
    </source>
</reference>
<dbReference type="RefSeq" id="WP_097441864.1">
    <property type="nucleotide sequence ID" value="NZ_NBWU01000001.1"/>
</dbReference>
<evidence type="ECO:0000256" key="3">
    <source>
        <dbReference type="ARBA" id="ARBA00023237"/>
    </source>
</evidence>
<dbReference type="OrthoDB" id="8764943at2"/>
<accession>A0A2A4GD13</accession>
<dbReference type="AlphaFoldDB" id="A0A2A4GD13"/>
<dbReference type="Pfam" id="PF14905">
    <property type="entry name" value="OMP_b-brl_3"/>
    <property type="match status" value="1"/>
</dbReference>
<dbReference type="PANTHER" id="PTHR40980">
    <property type="entry name" value="PLUG DOMAIN-CONTAINING PROTEIN"/>
    <property type="match status" value="1"/>
</dbReference>
<dbReference type="Gene3D" id="2.40.170.20">
    <property type="entry name" value="TonB-dependent receptor, beta-barrel domain"/>
    <property type="match status" value="1"/>
</dbReference>
<dbReference type="Gene3D" id="2.60.40.1120">
    <property type="entry name" value="Carboxypeptidase-like, regulatory domain"/>
    <property type="match status" value="1"/>
</dbReference>
<evidence type="ECO:0000313" key="6">
    <source>
        <dbReference type="Proteomes" id="UP000219559"/>
    </source>
</evidence>
<gene>
    <name evidence="5" type="ORF">B7P33_03325</name>
</gene>
<comment type="subcellular location">
    <subcellularLocation>
        <location evidence="1">Cell outer membrane</location>
    </subcellularLocation>
</comment>
<dbReference type="InterPro" id="IPR041700">
    <property type="entry name" value="OMP_b-brl_3"/>
</dbReference>
<feature type="domain" description="Outer membrane protein beta-barrel" evidence="4">
    <location>
        <begin position="369"/>
        <end position="775"/>
    </location>
</feature>
<dbReference type="EMBL" id="NBWU01000001">
    <property type="protein sequence ID" value="PCE66343.1"/>
    <property type="molecule type" value="Genomic_DNA"/>
</dbReference>
<keyword evidence="3" id="KW-0998">Cell outer membrane</keyword>
<dbReference type="Proteomes" id="UP000219559">
    <property type="component" value="Unassembled WGS sequence"/>
</dbReference>
<dbReference type="PANTHER" id="PTHR40980:SF4">
    <property type="entry name" value="TONB-DEPENDENT RECEPTOR-LIKE BETA-BARREL DOMAIN-CONTAINING PROTEIN"/>
    <property type="match status" value="1"/>
</dbReference>
<dbReference type="InterPro" id="IPR008969">
    <property type="entry name" value="CarboxyPept-like_regulatory"/>
</dbReference>
<evidence type="ECO:0000256" key="1">
    <source>
        <dbReference type="ARBA" id="ARBA00004442"/>
    </source>
</evidence>
<dbReference type="Pfam" id="PF13715">
    <property type="entry name" value="CarbopepD_reg_2"/>
    <property type="match status" value="1"/>
</dbReference>
<dbReference type="SUPFAM" id="SSF56935">
    <property type="entry name" value="Porins"/>
    <property type="match status" value="1"/>
</dbReference>
<keyword evidence="6" id="KW-1185">Reference proteome</keyword>
<dbReference type="SUPFAM" id="SSF49464">
    <property type="entry name" value="Carboxypeptidase regulatory domain-like"/>
    <property type="match status" value="1"/>
</dbReference>
<dbReference type="InterPro" id="IPR036942">
    <property type="entry name" value="Beta-barrel_TonB_sf"/>
</dbReference>
<evidence type="ECO:0000256" key="2">
    <source>
        <dbReference type="ARBA" id="ARBA00023136"/>
    </source>
</evidence>
<organism evidence="5 6">
    <name type="scientific">Sediminicola luteus</name>
    <dbReference type="NCBI Taxonomy" id="319238"/>
    <lineage>
        <taxon>Bacteria</taxon>
        <taxon>Pseudomonadati</taxon>
        <taxon>Bacteroidota</taxon>
        <taxon>Flavobacteriia</taxon>
        <taxon>Flavobacteriales</taxon>
        <taxon>Flavobacteriaceae</taxon>
        <taxon>Sediminicola</taxon>
    </lineage>
</organism>